<dbReference type="RefSeq" id="WP_069833893.1">
    <property type="nucleotide sequence ID" value="NZ_MDGQ01000003.1"/>
</dbReference>
<evidence type="ECO:0000313" key="3">
    <source>
        <dbReference type="Proteomes" id="UP000095552"/>
    </source>
</evidence>
<dbReference type="AlphaFoldDB" id="A0A1E5T5B9"/>
<keyword evidence="1" id="KW-0732">Signal</keyword>
<organism evidence="2 3">
    <name type="scientific">Roseivirga misakiensis</name>
    <dbReference type="NCBI Taxonomy" id="1563681"/>
    <lineage>
        <taxon>Bacteria</taxon>
        <taxon>Pseudomonadati</taxon>
        <taxon>Bacteroidota</taxon>
        <taxon>Cytophagia</taxon>
        <taxon>Cytophagales</taxon>
        <taxon>Roseivirgaceae</taxon>
        <taxon>Roseivirga</taxon>
    </lineage>
</organism>
<dbReference type="EMBL" id="MDGQ01000003">
    <property type="protein sequence ID" value="OEK06581.1"/>
    <property type="molecule type" value="Genomic_DNA"/>
</dbReference>
<evidence type="ECO:0008006" key="4">
    <source>
        <dbReference type="Google" id="ProtNLM"/>
    </source>
</evidence>
<accession>A0A1E5T5B9</accession>
<name>A0A1E5T5B9_9BACT</name>
<keyword evidence="3" id="KW-1185">Reference proteome</keyword>
<proteinExistence type="predicted"/>
<dbReference type="Proteomes" id="UP000095552">
    <property type="component" value="Unassembled WGS sequence"/>
</dbReference>
<gene>
    <name evidence="2" type="ORF">BFP71_02615</name>
</gene>
<comment type="caution">
    <text evidence="2">The sequence shown here is derived from an EMBL/GenBank/DDBJ whole genome shotgun (WGS) entry which is preliminary data.</text>
</comment>
<protein>
    <recommendedName>
        <fullName evidence="4">DUF4358 domain-containing protein</fullName>
    </recommendedName>
</protein>
<dbReference type="OrthoDB" id="982449at2"/>
<sequence>MLKRLLFTSIAIVAISTTISAQSLTKTEKSAITKRVEAFIKGTIDKDYTGLLEFTYPKLFTMASKEMMLATFESMEDMGLNMMVDVMKIQQISALHESGNDQYALVKYSTEMRIGVSGQMAQPEAIASLEASFVNAYGKENVSYNEEKKQFEASGIKHMVLIKEEAYGPEWYIMEWNTDNPAIIQALLSPEVIQKASERIK</sequence>
<dbReference type="STRING" id="1563681.BFP71_02615"/>
<reference evidence="2 3" key="1">
    <citation type="submission" date="2016-08" db="EMBL/GenBank/DDBJ databases">
        <title>Draft genome of Fabibacter sp. strain SK-8.</title>
        <authorList>
            <person name="Wong S.-K."/>
            <person name="Hamasaki K."/>
            <person name="Yoshizawa S."/>
        </authorList>
    </citation>
    <scope>NUCLEOTIDE SEQUENCE [LARGE SCALE GENOMIC DNA]</scope>
    <source>
        <strain evidence="2 3">SK-8</strain>
    </source>
</reference>
<feature type="chain" id="PRO_5009186077" description="DUF4358 domain-containing protein" evidence="1">
    <location>
        <begin position="22"/>
        <end position="201"/>
    </location>
</feature>
<evidence type="ECO:0000313" key="2">
    <source>
        <dbReference type="EMBL" id="OEK06581.1"/>
    </source>
</evidence>
<evidence type="ECO:0000256" key="1">
    <source>
        <dbReference type="SAM" id="SignalP"/>
    </source>
</evidence>
<feature type="signal peptide" evidence="1">
    <location>
        <begin position="1"/>
        <end position="21"/>
    </location>
</feature>